<protein>
    <submittedName>
        <fullName evidence="1">Uncharacterized protein</fullName>
    </submittedName>
</protein>
<proteinExistence type="predicted"/>
<comment type="caution">
    <text evidence="1">The sequence shown here is derived from an EMBL/GenBank/DDBJ whole genome shotgun (WGS) entry which is preliminary data.</text>
</comment>
<sequence length="113" mass="12773">MINYQLSIINYQLSIINYQLNRINLTINQKPGNAFSFQISSEFLQETTIRNLNHPLVTVGKATSHPMIIKNWQSSFLKFPSGDPTEFAKIFQGASNQLSSSIDHQIARFGQIG</sequence>
<organism evidence="1">
    <name type="scientific">Planktothricoides sp. SpSt-374</name>
    <dbReference type="NCBI Taxonomy" id="2282167"/>
    <lineage>
        <taxon>Bacteria</taxon>
        <taxon>Bacillati</taxon>
        <taxon>Cyanobacteriota</taxon>
        <taxon>Cyanophyceae</taxon>
        <taxon>Oscillatoriophycideae</taxon>
        <taxon>Oscillatoriales</taxon>
        <taxon>Oscillatoriaceae</taxon>
        <taxon>Planktothricoides</taxon>
    </lineage>
</organism>
<evidence type="ECO:0000313" key="1">
    <source>
        <dbReference type="EMBL" id="HGG01015.1"/>
    </source>
</evidence>
<gene>
    <name evidence="1" type="ORF">ENR15_10300</name>
</gene>
<reference evidence="1" key="1">
    <citation type="journal article" date="2020" name="mSystems">
        <title>Genome- and Community-Level Interaction Insights into Carbon Utilization and Element Cycling Functions of Hydrothermarchaeota in Hydrothermal Sediment.</title>
        <authorList>
            <person name="Zhou Z."/>
            <person name="Liu Y."/>
            <person name="Xu W."/>
            <person name="Pan J."/>
            <person name="Luo Z.H."/>
            <person name="Li M."/>
        </authorList>
    </citation>
    <scope>NUCLEOTIDE SEQUENCE [LARGE SCALE GENOMIC DNA]</scope>
    <source>
        <strain evidence="1">SpSt-374</strain>
    </source>
</reference>
<dbReference type="EMBL" id="DSPX01000100">
    <property type="protein sequence ID" value="HGG01015.1"/>
    <property type="molecule type" value="Genomic_DNA"/>
</dbReference>
<name>A0A7C3VSN9_9CYAN</name>
<accession>A0A7C3VSN9</accession>
<dbReference type="AlphaFoldDB" id="A0A7C3VSN9"/>